<evidence type="ECO:0000256" key="3">
    <source>
        <dbReference type="ARBA" id="ARBA00008715"/>
    </source>
</evidence>
<evidence type="ECO:0000256" key="6">
    <source>
        <dbReference type="ARBA" id="ARBA00022692"/>
    </source>
</evidence>
<feature type="region of interest" description="Disordered" evidence="12">
    <location>
        <begin position="1"/>
        <end position="70"/>
    </location>
</feature>
<feature type="compositionally biased region" description="Basic and acidic residues" evidence="12">
    <location>
        <begin position="1"/>
        <end position="11"/>
    </location>
</feature>
<feature type="transmembrane region" description="Helical" evidence="11">
    <location>
        <begin position="207"/>
        <end position="228"/>
    </location>
</feature>
<evidence type="ECO:0000256" key="10">
    <source>
        <dbReference type="ARBA" id="ARBA00047346"/>
    </source>
</evidence>
<name>A0A4P9ZGT0_9ASCO</name>
<comment type="pathway">
    <text evidence="2 11">Protein modification; protein glycosylation.</text>
</comment>
<keyword evidence="7 11" id="KW-0256">Endoplasmic reticulum</keyword>
<organism evidence="13 14">
    <name type="scientific">Metschnikowia bicuspidata</name>
    <dbReference type="NCBI Taxonomy" id="27322"/>
    <lineage>
        <taxon>Eukaryota</taxon>
        <taxon>Fungi</taxon>
        <taxon>Dikarya</taxon>
        <taxon>Ascomycota</taxon>
        <taxon>Saccharomycotina</taxon>
        <taxon>Pichiomycetes</taxon>
        <taxon>Metschnikowiaceae</taxon>
        <taxon>Metschnikowia</taxon>
    </lineage>
</organism>
<feature type="transmembrane region" description="Helical" evidence="11">
    <location>
        <begin position="509"/>
        <end position="526"/>
    </location>
</feature>
<feature type="transmembrane region" description="Helical" evidence="11">
    <location>
        <begin position="419"/>
        <end position="437"/>
    </location>
</feature>
<feature type="compositionally biased region" description="Polar residues" evidence="12">
    <location>
        <begin position="39"/>
        <end position="49"/>
    </location>
</feature>
<feature type="transmembrane region" description="Helical" evidence="11">
    <location>
        <begin position="82"/>
        <end position="102"/>
    </location>
</feature>
<comment type="similarity">
    <text evidence="3 11">Belongs to the ALG6/ALG8 glucosyltransferase family.</text>
</comment>
<reference evidence="14" key="1">
    <citation type="journal article" date="2018" name="Nat. Microbiol.">
        <title>Leveraging single-cell genomics to expand the fungal tree of life.</title>
        <authorList>
            <person name="Ahrendt S.R."/>
            <person name="Quandt C.A."/>
            <person name="Ciobanu D."/>
            <person name="Clum A."/>
            <person name="Salamov A."/>
            <person name="Andreopoulos B."/>
            <person name="Cheng J.F."/>
            <person name="Woyke T."/>
            <person name="Pelin A."/>
            <person name="Henrissat B."/>
            <person name="Reynolds N.K."/>
            <person name="Benny G.L."/>
            <person name="Smith M.E."/>
            <person name="James T.Y."/>
            <person name="Grigoriev I.V."/>
        </authorList>
    </citation>
    <scope>NUCLEOTIDE SEQUENCE [LARGE SCALE GENOMIC DNA]</scope>
    <source>
        <strain evidence="14">Baker2002</strain>
    </source>
</reference>
<sequence length="636" mass="72356">MGTVKKSDLRHAVSPSARPNTKNSSSGIKGAVAPVSALRLNSRSIGSVEQTKRSKPKNQGGDEEFISNYAQKDTSTDQRTSLVNLWVISLILKVLLFVGYHSTDFDVHRNWLAITNKLPLRLWYTESTSQWTLDYPPFFAYFEWFLSHFVPRAVAQDGCLDIVEKGTYGFSTVVFQRVTVITSEIVLFVALQSYIDSFTGVTDRCRALVVALSLVLSPGLLIVDHIHFQYNGMIYGILVFVVSTARRKQYLRCGFWFSVLLCFKHIYLYLAPAVFIFLLRAYTLNLHYDTKRSFYHNAVRMVRWKNLFKLGLVVLAVFTVAFAPFVYHGQLANLAARLFPFSRGLTHAYWAPNVWAVYSFVDRFLIQVCKRVPLARGALRTLFHFDPALLDNAALVNSTTRGIVGDIEFLILPTITPRVSFLLTLFYQVMALIPLFIQPTYERFLGALTLCGYASFLFGWHVHEKAILVVIFPASFLVLRDIRLLDCFSVLASCGYVSLFPLIYTCDEWLIKVVYTLLWYIIYYFSFRKVANVSLASKLEGAGYLLVERVGALFILGHIVIVLVVSLVQLLDVKFEVLKRLGFLKLMVVSIYCGVGIISSWNRFNWLYFLDESIWEDVADKSLLSESSLNHTSTTT</sequence>
<dbReference type="PANTHER" id="PTHR12413">
    <property type="entry name" value="DOLICHYL GLYCOSYLTRANSFERASE"/>
    <property type="match status" value="1"/>
</dbReference>
<proteinExistence type="inferred from homology"/>
<dbReference type="OrthoDB" id="1689333at2759"/>
<protein>
    <recommendedName>
        <fullName evidence="11">Alpha-1,3-glucosyltransferase</fullName>
        <ecNumber evidence="11">2.4.1.-</ecNumber>
    </recommendedName>
</protein>
<evidence type="ECO:0000256" key="2">
    <source>
        <dbReference type="ARBA" id="ARBA00004922"/>
    </source>
</evidence>
<evidence type="ECO:0000313" key="14">
    <source>
        <dbReference type="Proteomes" id="UP000268321"/>
    </source>
</evidence>
<dbReference type="Proteomes" id="UP000268321">
    <property type="component" value="Unassembled WGS sequence"/>
</dbReference>
<dbReference type="AlphaFoldDB" id="A0A4P9ZGT0"/>
<evidence type="ECO:0000313" key="13">
    <source>
        <dbReference type="EMBL" id="RKP32304.1"/>
    </source>
</evidence>
<feature type="compositionally biased region" description="Polar residues" evidence="12">
    <location>
        <begin position="17"/>
        <end position="27"/>
    </location>
</feature>
<keyword evidence="9 11" id="KW-0472">Membrane</keyword>
<accession>A0A4P9ZGT0</accession>
<dbReference type="UniPathway" id="UPA00378"/>
<evidence type="ECO:0000256" key="4">
    <source>
        <dbReference type="ARBA" id="ARBA00022676"/>
    </source>
</evidence>
<dbReference type="EC" id="2.4.1.-" evidence="11"/>
<evidence type="ECO:0000256" key="7">
    <source>
        <dbReference type="ARBA" id="ARBA00022824"/>
    </source>
</evidence>
<evidence type="ECO:0000256" key="12">
    <source>
        <dbReference type="SAM" id="MobiDB-lite"/>
    </source>
</evidence>
<dbReference type="EMBL" id="ML004432">
    <property type="protein sequence ID" value="RKP32304.1"/>
    <property type="molecule type" value="Genomic_DNA"/>
</dbReference>
<evidence type="ECO:0000256" key="1">
    <source>
        <dbReference type="ARBA" id="ARBA00004477"/>
    </source>
</evidence>
<comment type="catalytic activity">
    <reaction evidence="10">
        <text>an alpha-D-Glc-(1-&gt;3)-alpha-D-Man-(1-&gt;2)-alpha-D-Man-(1-&gt;2)-alpha-D-Man-(1-&gt;3)-[alpha-D-Man-(1-&gt;2)-alpha-D-Man-(1-&gt;3)-[alpha-D-Man-(1-&gt;2)-alpha-D-Man-(1-&gt;6)]-alpha-D-Man-(1-&gt;6)]-beta-D-Man-(1-&gt;4)-beta-D-GlcNAc-(1-&gt;4)-alpha-D-GlcNAc-diphospho-di-trans,poly-cis-dolichol + a di-trans,poly-cis-dolichyl beta-D-glucosyl phosphate = an alpha-D-Glc-(1-&gt;3)-alpha-D-Glc-(1-&gt;3)-alpha-D-Man-(1-&gt;2)-alpha-D-Man-(1-&gt;2)-alpha-D-Man-(1-&gt;3)-[alpha-D-Man-(1-&gt;2)-alpha-D-Man-(1-&gt;3)-[alpha-D-Man-(1-&gt;2)-alpha-D-Man-(1-&gt;6)]-alpha-D-Man-(1-&gt;6)]-beta-D-Man-(1-&gt;4)-beta-D-GlcNAc-(1-&gt;4)-alpha-D-GlcNAc-diphospho-di-trans,poly-cis-dolichol + a di-trans,poly-cis-dolichyl phosphate + H(+)</text>
        <dbReference type="Rhea" id="RHEA:31307"/>
        <dbReference type="Rhea" id="RHEA-COMP:19498"/>
        <dbReference type="Rhea" id="RHEA-COMP:19502"/>
        <dbReference type="Rhea" id="RHEA-COMP:19521"/>
        <dbReference type="Rhea" id="RHEA-COMP:19522"/>
        <dbReference type="ChEBI" id="CHEBI:15378"/>
        <dbReference type="ChEBI" id="CHEBI:57525"/>
        <dbReference type="ChEBI" id="CHEBI:57683"/>
        <dbReference type="ChEBI" id="CHEBI:132521"/>
        <dbReference type="ChEBI" id="CHEBI:132522"/>
        <dbReference type="EC" id="2.4.1.265"/>
    </reaction>
    <physiologicalReaction direction="left-to-right" evidence="10">
        <dbReference type="Rhea" id="RHEA:31308"/>
    </physiologicalReaction>
</comment>
<feature type="transmembrane region" description="Helical" evidence="11">
    <location>
        <begin position="583"/>
        <end position="601"/>
    </location>
</feature>
<keyword evidence="4 11" id="KW-0328">Glycosyltransferase</keyword>
<keyword evidence="8 11" id="KW-1133">Transmembrane helix</keyword>
<dbReference type="GO" id="GO:0005789">
    <property type="term" value="C:endoplasmic reticulum membrane"/>
    <property type="evidence" value="ECO:0007669"/>
    <property type="project" value="UniProtKB-SubCell"/>
</dbReference>
<evidence type="ECO:0000256" key="8">
    <source>
        <dbReference type="ARBA" id="ARBA00022989"/>
    </source>
</evidence>
<keyword evidence="5 11" id="KW-0808">Transferase</keyword>
<feature type="transmembrane region" description="Helical" evidence="11">
    <location>
        <begin position="174"/>
        <end position="195"/>
    </location>
</feature>
<evidence type="ECO:0000256" key="11">
    <source>
        <dbReference type="RuleBase" id="RU363110"/>
    </source>
</evidence>
<feature type="transmembrane region" description="Helical" evidence="11">
    <location>
        <begin position="546"/>
        <end position="571"/>
    </location>
</feature>
<dbReference type="Pfam" id="PF03155">
    <property type="entry name" value="Alg6_Alg8"/>
    <property type="match status" value="1"/>
</dbReference>
<dbReference type="GO" id="GO:0006487">
    <property type="term" value="P:protein N-linked glycosylation"/>
    <property type="evidence" value="ECO:0007669"/>
    <property type="project" value="TreeGrafter"/>
</dbReference>
<comment type="subcellular location">
    <subcellularLocation>
        <location evidence="1 11">Endoplasmic reticulum membrane</location>
        <topology evidence="1 11">Multi-pass membrane protein</topology>
    </subcellularLocation>
</comment>
<dbReference type="InterPro" id="IPR004856">
    <property type="entry name" value="Glyco_trans_ALG6/ALG8"/>
</dbReference>
<evidence type="ECO:0000256" key="9">
    <source>
        <dbReference type="ARBA" id="ARBA00023136"/>
    </source>
</evidence>
<dbReference type="GO" id="GO:0042283">
    <property type="term" value="F:dolichyl pyrophosphate Glc1Man9GlcNAc2 alpha-1,3-glucosyltransferase activity"/>
    <property type="evidence" value="ECO:0007669"/>
    <property type="project" value="UniProtKB-EC"/>
</dbReference>
<gene>
    <name evidence="13" type="ORF">METBISCDRAFT_12373</name>
</gene>
<feature type="transmembrane region" description="Helical" evidence="11">
    <location>
        <begin position="307"/>
        <end position="327"/>
    </location>
</feature>
<keyword evidence="6 11" id="KW-0812">Transmembrane</keyword>
<keyword evidence="14" id="KW-1185">Reference proteome</keyword>
<dbReference type="PANTHER" id="PTHR12413:SF2">
    <property type="entry name" value="DOLICHYL PYROPHOSPHATE GLC1MAN9GLCNAC2 ALPHA-1,3-GLUCOSYLTRANSFERASE-RELATED"/>
    <property type="match status" value="1"/>
</dbReference>
<feature type="transmembrane region" description="Helical" evidence="11">
    <location>
        <begin position="482"/>
        <end position="502"/>
    </location>
</feature>
<feature type="transmembrane region" description="Helical" evidence="11">
    <location>
        <begin position="444"/>
        <end position="462"/>
    </location>
</feature>
<feature type="transmembrane region" description="Helical" evidence="11">
    <location>
        <begin position="266"/>
        <end position="286"/>
    </location>
</feature>
<evidence type="ECO:0000256" key="5">
    <source>
        <dbReference type="ARBA" id="ARBA00022679"/>
    </source>
</evidence>